<dbReference type="InterPro" id="IPR021190">
    <property type="entry name" value="Pept_M10A"/>
</dbReference>
<feature type="binding site" evidence="9">
    <location>
        <position position="169"/>
    </location>
    <ligand>
        <name>Zn(2+)</name>
        <dbReference type="ChEBI" id="CHEBI:29105"/>
        <label>1</label>
    </ligand>
</feature>
<evidence type="ECO:0000256" key="7">
    <source>
        <dbReference type="ARBA" id="ARBA00023049"/>
    </source>
</evidence>
<dbReference type="AlphaFoldDB" id="T1FD77"/>
<dbReference type="EMBL" id="AMQM01006451">
    <property type="status" value="NOT_ANNOTATED_CDS"/>
    <property type="molecule type" value="Genomic_DNA"/>
</dbReference>
<organism evidence="13 14">
    <name type="scientific">Helobdella robusta</name>
    <name type="common">Californian leech</name>
    <dbReference type="NCBI Taxonomy" id="6412"/>
    <lineage>
        <taxon>Eukaryota</taxon>
        <taxon>Metazoa</taxon>
        <taxon>Spiralia</taxon>
        <taxon>Lophotrochozoa</taxon>
        <taxon>Annelida</taxon>
        <taxon>Clitellata</taxon>
        <taxon>Hirudinea</taxon>
        <taxon>Rhynchobdellida</taxon>
        <taxon>Glossiphoniidae</taxon>
        <taxon>Helobdella</taxon>
    </lineage>
</organism>
<dbReference type="GO" id="GO:0004222">
    <property type="term" value="F:metalloendopeptidase activity"/>
    <property type="evidence" value="ECO:0000318"/>
    <property type="project" value="GO_Central"/>
</dbReference>
<reference evidence="14" key="1">
    <citation type="submission" date="2012-12" db="EMBL/GenBank/DDBJ databases">
        <authorList>
            <person name="Hellsten U."/>
            <person name="Grimwood J."/>
            <person name="Chapman J.A."/>
            <person name="Shapiro H."/>
            <person name="Aerts A."/>
            <person name="Otillar R.P."/>
            <person name="Terry A.Y."/>
            <person name="Boore J.L."/>
            <person name="Simakov O."/>
            <person name="Marletaz F."/>
            <person name="Cho S.-J."/>
            <person name="Edsinger-Gonzales E."/>
            <person name="Havlak P."/>
            <person name="Kuo D.-H."/>
            <person name="Larsson T."/>
            <person name="Lv J."/>
            <person name="Arendt D."/>
            <person name="Savage R."/>
            <person name="Osoegawa K."/>
            <person name="de Jong P."/>
            <person name="Lindberg D.R."/>
            <person name="Seaver E.C."/>
            <person name="Weisblat D.A."/>
            <person name="Putnam N.H."/>
            <person name="Grigoriev I.V."/>
            <person name="Rokhsar D.S."/>
        </authorList>
    </citation>
    <scope>NUCLEOTIDE SEQUENCE</scope>
</reference>
<dbReference type="GO" id="GO:0030198">
    <property type="term" value="P:extracellular matrix organization"/>
    <property type="evidence" value="ECO:0000318"/>
    <property type="project" value="GO_Central"/>
</dbReference>
<evidence type="ECO:0000256" key="5">
    <source>
        <dbReference type="ARBA" id="ARBA00022801"/>
    </source>
</evidence>
<dbReference type="HOGENOM" id="CLU_1186149_0_0_1"/>
<feature type="domain" description="Peptidase metallopeptidase" evidence="11">
    <location>
        <begin position="100"/>
        <end position="232"/>
    </location>
</feature>
<evidence type="ECO:0000313" key="13">
    <source>
        <dbReference type="EnsemblMetazoa" id="HelroP178469"/>
    </source>
</evidence>
<evidence type="ECO:0000256" key="6">
    <source>
        <dbReference type="ARBA" id="ARBA00022833"/>
    </source>
</evidence>
<feature type="signal peptide" evidence="10">
    <location>
        <begin position="1"/>
        <end position="21"/>
    </location>
</feature>
<keyword evidence="9" id="KW-0106">Calcium</keyword>
<comment type="cofactor">
    <cofactor evidence="9">
        <name>Zn(2+)</name>
        <dbReference type="ChEBI" id="CHEBI:29105"/>
    </cofactor>
    <text evidence="9">Binds 2 Zn(2+) ions per subunit.</text>
</comment>
<evidence type="ECO:0000259" key="11">
    <source>
        <dbReference type="SMART" id="SM00235"/>
    </source>
</evidence>
<feature type="binding site" evidence="9">
    <location>
        <position position="167"/>
    </location>
    <ligand>
        <name>Zn(2+)</name>
        <dbReference type="ChEBI" id="CHEBI:29105"/>
        <label>1</label>
    </ligand>
</feature>
<dbReference type="PROSITE" id="PS51257">
    <property type="entry name" value="PROKAR_LIPOPROTEIN"/>
    <property type="match status" value="1"/>
</dbReference>
<dbReference type="InParanoid" id="T1FD77"/>
<evidence type="ECO:0000256" key="10">
    <source>
        <dbReference type="SAM" id="SignalP"/>
    </source>
</evidence>
<comment type="similarity">
    <text evidence="1">Belongs to the peptidase M10A family.</text>
</comment>
<dbReference type="GO" id="GO:0006508">
    <property type="term" value="P:proteolysis"/>
    <property type="evidence" value="ECO:0007669"/>
    <property type="project" value="UniProtKB-KW"/>
</dbReference>
<reference evidence="12 14" key="2">
    <citation type="journal article" date="2013" name="Nature">
        <title>Insights into bilaterian evolution from three spiralian genomes.</title>
        <authorList>
            <person name="Simakov O."/>
            <person name="Marletaz F."/>
            <person name="Cho S.J."/>
            <person name="Edsinger-Gonzales E."/>
            <person name="Havlak P."/>
            <person name="Hellsten U."/>
            <person name="Kuo D.H."/>
            <person name="Larsson T."/>
            <person name="Lv J."/>
            <person name="Arendt D."/>
            <person name="Savage R."/>
            <person name="Osoegawa K."/>
            <person name="de Jong P."/>
            <person name="Grimwood J."/>
            <person name="Chapman J.A."/>
            <person name="Shapiro H."/>
            <person name="Aerts A."/>
            <person name="Otillar R.P."/>
            <person name="Terry A.Y."/>
            <person name="Boore J.L."/>
            <person name="Grigoriev I.V."/>
            <person name="Lindberg D.R."/>
            <person name="Seaver E.C."/>
            <person name="Weisblat D.A."/>
            <person name="Putnam N.H."/>
            <person name="Rokhsar D.S."/>
        </authorList>
    </citation>
    <scope>NUCLEOTIDE SEQUENCE</scope>
</reference>
<evidence type="ECO:0000256" key="8">
    <source>
        <dbReference type="PIRSR" id="PIRSR621190-1"/>
    </source>
</evidence>
<feature type="binding site" evidence="9">
    <location>
        <position position="122"/>
    </location>
    <ligand>
        <name>Ca(2+)</name>
        <dbReference type="ChEBI" id="CHEBI:29108"/>
        <label>1</label>
    </ligand>
</feature>
<feature type="active site" evidence="8">
    <location>
        <position position="188"/>
    </location>
</feature>
<name>T1FD77_HELRO</name>
<keyword evidence="6 9" id="KW-0862">Zinc</keyword>
<dbReference type="OrthoDB" id="406838at2759"/>
<sequence>MLSKKVILITLLSNVVTSCLAGPTPVTPFDLNMKTTTPGYLEGGAKSEGTSFGDAVKTTPGIPSSKLKKPWCSHPDGIVDSSQIKKRYLLGCNRVNGNCKPIKWPIVSLDYKIFNYPQHQVDLTNASIDKIFAECWNLWASASRILSFHKTDSDNATLKIAFLRGDHGDGFTFNQPKGESLPWTACHEFGHALGMNHSDIEAAVMYKSSKNLHTPVVFDQDDINGIRELYSSAN</sequence>
<keyword evidence="7" id="KW-0482">Metalloprotease</keyword>
<feature type="binding site" evidence="9">
    <location>
        <position position="187"/>
    </location>
    <ligand>
        <name>Zn(2+)</name>
        <dbReference type="ChEBI" id="CHEBI:29105"/>
        <label>2</label>
        <note>catalytic</note>
    </ligand>
</feature>
<comment type="cofactor">
    <cofactor evidence="9">
        <name>Ca(2+)</name>
        <dbReference type="ChEBI" id="CHEBI:29108"/>
    </cofactor>
    <text evidence="9">Can bind about 5 Ca(2+) ions per subunit.</text>
</comment>
<evidence type="ECO:0000256" key="4">
    <source>
        <dbReference type="ARBA" id="ARBA00022729"/>
    </source>
</evidence>
<keyword evidence="3 9" id="KW-0479">Metal-binding</keyword>
<dbReference type="PANTHER" id="PTHR10201:SF291">
    <property type="entry name" value="MATRIX METALLOPROTEINASE 1, ISOFORM C-RELATED"/>
    <property type="match status" value="1"/>
</dbReference>
<evidence type="ECO:0000256" key="1">
    <source>
        <dbReference type="ARBA" id="ARBA00010370"/>
    </source>
</evidence>
<reference evidence="13" key="3">
    <citation type="submission" date="2015-06" db="UniProtKB">
        <authorList>
            <consortium name="EnsemblMetazoa"/>
        </authorList>
    </citation>
    <scope>IDENTIFICATION</scope>
</reference>
<dbReference type="Gene3D" id="3.40.390.10">
    <property type="entry name" value="Collagenase (Catalytic Domain)"/>
    <property type="match status" value="2"/>
</dbReference>
<evidence type="ECO:0000313" key="12">
    <source>
        <dbReference type="EMBL" id="ESN97026.1"/>
    </source>
</evidence>
<dbReference type="InterPro" id="IPR024079">
    <property type="entry name" value="MetalloPept_cat_dom_sf"/>
</dbReference>
<dbReference type="Pfam" id="PF00413">
    <property type="entry name" value="Peptidase_M10"/>
    <property type="match status" value="1"/>
</dbReference>
<dbReference type="CTD" id="20206776"/>
<protein>
    <recommendedName>
        <fullName evidence="11">Peptidase metallopeptidase domain-containing protein</fullName>
    </recommendedName>
</protein>
<dbReference type="eggNOG" id="KOG1565">
    <property type="taxonomic scope" value="Eukaryota"/>
</dbReference>
<dbReference type="PANTHER" id="PTHR10201">
    <property type="entry name" value="MATRIX METALLOPROTEINASE"/>
    <property type="match status" value="1"/>
</dbReference>
<dbReference type="InterPro" id="IPR001818">
    <property type="entry name" value="Pept_M10_metallopeptidase"/>
</dbReference>
<dbReference type="InterPro" id="IPR006026">
    <property type="entry name" value="Peptidase_Metallo"/>
</dbReference>
<dbReference type="GeneID" id="20206776"/>
<dbReference type="KEGG" id="hro:HELRODRAFT_178469"/>
<dbReference type="EnsemblMetazoa" id="HelroT178469">
    <property type="protein sequence ID" value="HelroP178469"/>
    <property type="gene ID" value="HelroG178469"/>
</dbReference>
<keyword evidence="2" id="KW-0645">Protease</keyword>
<keyword evidence="5" id="KW-0378">Hydrolase</keyword>
<dbReference type="PRINTS" id="PR00138">
    <property type="entry name" value="MATRIXIN"/>
</dbReference>
<accession>T1FD77</accession>
<dbReference type="STRING" id="6412.T1FD77"/>
<dbReference type="EMBL" id="KB097456">
    <property type="protein sequence ID" value="ESN97026.1"/>
    <property type="molecule type" value="Genomic_DNA"/>
</dbReference>
<evidence type="ECO:0000256" key="3">
    <source>
        <dbReference type="ARBA" id="ARBA00022723"/>
    </source>
</evidence>
<dbReference type="Proteomes" id="UP000015101">
    <property type="component" value="Unassembled WGS sequence"/>
</dbReference>
<evidence type="ECO:0000256" key="9">
    <source>
        <dbReference type="PIRSR" id="PIRSR621190-2"/>
    </source>
</evidence>
<dbReference type="SMART" id="SM00235">
    <property type="entry name" value="ZnMc"/>
    <property type="match status" value="1"/>
</dbReference>
<dbReference type="GO" id="GO:0030574">
    <property type="term" value="P:collagen catabolic process"/>
    <property type="evidence" value="ECO:0000318"/>
    <property type="project" value="GO_Central"/>
</dbReference>
<feature type="binding site" evidence="9">
    <location>
        <position position="205"/>
    </location>
    <ligand>
        <name>Zn(2+)</name>
        <dbReference type="ChEBI" id="CHEBI:29105"/>
        <label>2</label>
        <note>catalytic</note>
    </ligand>
</feature>
<evidence type="ECO:0000256" key="2">
    <source>
        <dbReference type="ARBA" id="ARBA00022670"/>
    </source>
</evidence>
<dbReference type="RefSeq" id="XP_009024813.1">
    <property type="nucleotide sequence ID" value="XM_009026565.1"/>
</dbReference>
<feature type="binding site" evidence="9">
    <location>
        <position position="191"/>
    </location>
    <ligand>
        <name>Zn(2+)</name>
        <dbReference type="ChEBI" id="CHEBI:29105"/>
        <label>2</label>
        <note>catalytic</note>
    </ligand>
</feature>
<feature type="chain" id="PRO_5010980501" description="Peptidase metallopeptidase domain-containing protein" evidence="10">
    <location>
        <begin position="22"/>
        <end position="234"/>
    </location>
</feature>
<dbReference type="GO" id="GO:0031012">
    <property type="term" value="C:extracellular matrix"/>
    <property type="evidence" value="ECO:0007669"/>
    <property type="project" value="InterPro"/>
</dbReference>
<evidence type="ECO:0000313" key="14">
    <source>
        <dbReference type="Proteomes" id="UP000015101"/>
    </source>
</evidence>
<dbReference type="GO" id="GO:0008270">
    <property type="term" value="F:zinc ion binding"/>
    <property type="evidence" value="ECO:0007669"/>
    <property type="project" value="InterPro"/>
</dbReference>
<keyword evidence="4 10" id="KW-0732">Signal</keyword>
<feature type="binding site" evidence="9">
    <location>
        <position position="197"/>
    </location>
    <ligand>
        <name>Zn(2+)</name>
        <dbReference type="ChEBI" id="CHEBI:29105"/>
        <label>2</label>
        <note>catalytic</note>
    </ligand>
</feature>
<gene>
    <name evidence="13" type="primary">20206776</name>
    <name evidence="12" type="ORF">HELRODRAFT_178469</name>
</gene>
<keyword evidence="14" id="KW-1185">Reference proteome</keyword>
<proteinExistence type="inferred from homology"/>
<dbReference type="SUPFAM" id="SSF55486">
    <property type="entry name" value="Metalloproteases ('zincins'), catalytic domain"/>
    <property type="match status" value="1"/>
</dbReference>
<dbReference type="GO" id="GO:0005615">
    <property type="term" value="C:extracellular space"/>
    <property type="evidence" value="ECO:0000318"/>
    <property type="project" value="GO_Central"/>
</dbReference>